<dbReference type="InterPro" id="IPR003593">
    <property type="entry name" value="AAA+_ATPase"/>
</dbReference>
<dbReference type="Pfam" id="PF00005">
    <property type="entry name" value="ABC_tran"/>
    <property type="match status" value="1"/>
</dbReference>
<comment type="caution">
    <text evidence="14">The sequence shown here is derived from an EMBL/GenBank/DDBJ whole genome shotgun (WGS) entry which is preliminary data.</text>
</comment>
<dbReference type="InterPro" id="IPR011527">
    <property type="entry name" value="ABC1_TM_dom"/>
</dbReference>
<dbReference type="SMART" id="SM00382">
    <property type="entry name" value="AAA"/>
    <property type="match status" value="1"/>
</dbReference>
<keyword evidence="7" id="KW-0067">ATP-binding</keyword>
<proteinExistence type="predicted"/>
<evidence type="ECO:0000256" key="8">
    <source>
        <dbReference type="ARBA" id="ARBA00022989"/>
    </source>
</evidence>
<dbReference type="GO" id="GO:0005886">
    <property type="term" value="C:plasma membrane"/>
    <property type="evidence" value="ECO:0007669"/>
    <property type="project" value="UniProtKB-SubCell"/>
</dbReference>
<keyword evidence="9 10" id="KW-0472">Membrane</keyword>
<dbReference type="GO" id="GO:0016887">
    <property type="term" value="F:ATP hydrolysis activity"/>
    <property type="evidence" value="ECO:0007669"/>
    <property type="project" value="InterPro"/>
</dbReference>
<dbReference type="GO" id="GO:0005524">
    <property type="term" value="F:ATP binding"/>
    <property type="evidence" value="ECO:0007669"/>
    <property type="project" value="UniProtKB-KW"/>
</dbReference>
<evidence type="ECO:0000313" key="14">
    <source>
        <dbReference type="EMBL" id="KFB11010.1"/>
    </source>
</evidence>
<keyword evidence="4 10" id="KW-0812">Transmembrane</keyword>
<feature type="transmembrane region" description="Helical" evidence="10">
    <location>
        <begin position="284"/>
        <end position="309"/>
    </location>
</feature>
<organism evidence="14 15">
    <name type="scientific">Nitratireductor basaltis</name>
    <dbReference type="NCBI Taxonomy" id="472175"/>
    <lineage>
        <taxon>Bacteria</taxon>
        <taxon>Pseudomonadati</taxon>
        <taxon>Pseudomonadota</taxon>
        <taxon>Alphaproteobacteria</taxon>
        <taxon>Hyphomicrobiales</taxon>
        <taxon>Phyllobacteriaceae</taxon>
        <taxon>Nitratireductor</taxon>
    </lineage>
</organism>
<evidence type="ECO:0000256" key="1">
    <source>
        <dbReference type="ARBA" id="ARBA00004651"/>
    </source>
</evidence>
<name>A0A084UDH4_9HYPH</name>
<evidence type="ECO:0000313" key="15">
    <source>
        <dbReference type="Proteomes" id="UP000053675"/>
    </source>
</evidence>
<keyword evidence="6" id="KW-0378">Hydrolase</keyword>
<dbReference type="GO" id="GO:0008233">
    <property type="term" value="F:peptidase activity"/>
    <property type="evidence" value="ECO:0007669"/>
    <property type="project" value="InterPro"/>
</dbReference>
<dbReference type="EMBL" id="JMQM01000001">
    <property type="protein sequence ID" value="KFB11010.1"/>
    <property type="molecule type" value="Genomic_DNA"/>
</dbReference>
<dbReference type="eggNOG" id="COG2274">
    <property type="taxonomic scope" value="Bacteria"/>
</dbReference>
<dbReference type="OrthoDB" id="9787557at2"/>
<gene>
    <name evidence="14" type="ORF">EL18_02052</name>
</gene>
<dbReference type="RefSeq" id="WP_051913993.1">
    <property type="nucleotide sequence ID" value="NZ_JMQM01000001.1"/>
</dbReference>
<evidence type="ECO:0000256" key="6">
    <source>
        <dbReference type="ARBA" id="ARBA00022801"/>
    </source>
</evidence>
<feature type="transmembrane region" description="Helical" evidence="10">
    <location>
        <begin position="175"/>
        <end position="196"/>
    </location>
</feature>
<dbReference type="SUPFAM" id="SSF52540">
    <property type="entry name" value="P-loop containing nucleoside triphosphate hydrolases"/>
    <property type="match status" value="1"/>
</dbReference>
<feature type="domain" description="ABC transporter" evidence="11">
    <location>
        <begin position="490"/>
        <end position="725"/>
    </location>
</feature>
<dbReference type="InterPro" id="IPR036640">
    <property type="entry name" value="ABC1_TM_sf"/>
</dbReference>
<dbReference type="GO" id="GO:0006508">
    <property type="term" value="P:proteolysis"/>
    <property type="evidence" value="ECO:0007669"/>
    <property type="project" value="InterPro"/>
</dbReference>
<dbReference type="InterPro" id="IPR039421">
    <property type="entry name" value="Type_1_exporter"/>
</dbReference>
<evidence type="ECO:0000259" key="12">
    <source>
        <dbReference type="PROSITE" id="PS50929"/>
    </source>
</evidence>
<feature type="domain" description="Peptidase C39" evidence="13">
    <location>
        <begin position="16"/>
        <end position="142"/>
    </location>
</feature>
<dbReference type="PROSITE" id="PS50929">
    <property type="entry name" value="ABC_TM1F"/>
    <property type="match status" value="1"/>
</dbReference>
<keyword evidence="8 10" id="KW-1133">Transmembrane helix</keyword>
<evidence type="ECO:0000256" key="3">
    <source>
        <dbReference type="ARBA" id="ARBA00022475"/>
    </source>
</evidence>
<evidence type="ECO:0000256" key="5">
    <source>
        <dbReference type="ARBA" id="ARBA00022741"/>
    </source>
</evidence>
<feature type="transmembrane region" description="Helical" evidence="10">
    <location>
        <begin position="315"/>
        <end position="335"/>
    </location>
</feature>
<feature type="transmembrane region" description="Helical" evidence="10">
    <location>
        <begin position="208"/>
        <end position="228"/>
    </location>
</feature>
<keyword evidence="3" id="KW-1003">Cell membrane</keyword>
<keyword evidence="5" id="KW-0547">Nucleotide-binding</keyword>
<dbReference type="PANTHER" id="PTHR43394:SF1">
    <property type="entry name" value="ATP-BINDING CASSETTE SUB-FAMILY B MEMBER 10, MITOCHONDRIAL"/>
    <property type="match status" value="1"/>
</dbReference>
<dbReference type="Proteomes" id="UP000053675">
    <property type="component" value="Unassembled WGS sequence"/>
</dbReference>
<comment type="subcellular location">
    <subcellularLocation>
        <location evidence="1">Cell membrane</location>
        <topology evidence="1">Multi-pass membrane protein</topology>
    </subcellularLocation>
</comment>
<dbReference type="InterPro" id="IPR027417">
    <property type="entry name" value="P-loop_NTPase"/>
</dbReference>
<dbReference type="Gene3D" id="3.40.50.300">
    <property type="entry name" value="P-loop containing nucleotide triphosphate hydrolases"/>
    <property type="match status" value="1"/>
</dbReference>
<evidence type="ECO:0000259" key="13">
    <source>
        <dbReference type="PROSITE" id="PS50990"/>
    </source>
</evidence>
<dbReference type="Gene3D" id="3.90.70.10">
    <property type="entry name" value="Cysteine proteinases"/>
    <property type="match status" value="1"/>
</dbReference>
<dbReference type="PANTHER" id="PTHR43394">
    <property type="entry name" value="ATP-DEPENDENT PERMEASE MDL1, MITOCHONDRIAL"/>
    <property type="match status" value="1"/>
</dbReference>
<dbReference type="InterPro" id="IPR017750">
    <property type="entry name" value="ATPase_T1SS"/>
</dbReference>
<dbReference type="InterPro" id="IPR005074">
    <property type="entry name" value="Peptidase_C39"/>
</dbReference>
<dbReference type="SUPFAM" id="SSF90123">
    <property type="entry name" value="ABC transporter transmembrane region"/>
    <property type="match status" value="1"/>
</dbReference>
<dbReference type="Gene3D" id="1.20.1560.10">
    <property type="entry name" value="ABC transporter type 1, transmembrane domain"/>
    <property type="match status" value="1"/>
</dbReference>
<dbReference type="CDD" id="cd18587">
    <property type="entry name" value="ABC_6TM_LapB_like"/>
    <property type="match status" value="1"/>
</dbReference>
<evidence type="ECO:0000256" key="4">
    <source>
        <dbReference type="ARBA" id="ARBA00022692"/>
    </source>
</evidence>
<dbReference type="FunFam" id="3.40.50.300:FF:000299">
    <property type="entry name" value="ABC transporter ATP-binding protein/permease"/>
    <property type="match status" value="1"/>
</dbReference>
<protein>
    <submittedName>
        <fullName evidence="14">Type I secretion system ATPase</fullName>
    </submittedName>
</protein>
<feature type="domain" description="ABC transmembrane type-1" evidence="12">
    <location>
        <begin position="178"/>
        <end position="456"/>
    </location>
</feature>
<dbReference type="PATRIC" id="fig|472175.3.peg.2061"/>
<sequence length="725" mass="78783">MSFAPEITTLLSAATRKDGAPKTRDTLLDGLLVLCRLYNRPATSGELTAGLPLTDGKLTLGVLPRAAARADLSVRVRSGVTLSTIDKALLPVLIVRVDGTTCLLTSIEGEKGRIIMPEMEVRQHEVKLAELQKIMAGPVIFAAPVTRSDSRADDFNISAGRHWFWSQVARLKMSFFEVAAAAALANFLALGAALFSRQVFDRVIPNQAFATLWVLTIGVGIAIVLEAIARIARAQLMDVAGKRLDVRLSSHIFERALGMRLEVRPKSTGSFVNQVREFDSVREFFTSTTIGAISDIPFVILFVGIIWLIGGPVAYVLIAAIPLIVLPGVIAQWPLEKYSRLNMKEGSIRNGLLVEAMTGAETVKSINAESRFQRLWEEYTALLAVNSARMRRLTNTLQFSAVGVQQAAYVMVTVVAVYQIHSGEMSVGGLLACTILSSRAIAPLTQLSGILGRWQQMRVALSGIGAIMAAPVDRPQDRKFVHRPRLKGGFQLEDVAFRYDEHSEAALQVPALSFEPGSATAILGTNGSGKSTLLKMLAGLYHPASGRMLVDGTDIRQIDPVDLRRAIAYLQQDVRLFFGTLRENLNLGLEDREDEELIEALEFVGAESLVRDHPLGLDRPIGEGGSGVSGGQRQSVGLARLWLRDPRIVLLDEPTAAMDHALETRVINRMREWLVGRTLVVATHRQPVLALVERAVVMNHGKPAAAGPLEGVLAALSGNKGKSDD</sequence>
<feature type="transmembrane region" description="Helical" evidence="10">
    <location>
        <begin position="399"/>
        <end position="421"/>
    </location>
</feature>
<keyword evidence="15" id="KW-1185">Reference proteome</keyword>
<dbReference type="InterPro" id="IPR003439">
    <property type="entry name" value="ABC_transporter-like_ATP-bd"/>
</dbReference>
<evidence type="ECO:0000256" key="10">
    <source>
        <dbReference type="SAM" id="Phobius"/>
    </source>
</evidence>
<dbReference type="PROSITE" id="PS50893">
    <property type="entry name" value="ABC_TRANSPORTER_2"/>
    <property type="match status" value="1"/>
</dbReference>
<evidence type="ECO:0000256" key="2">
    <source>
        <dbReference type="ARBA" id="ARBA00022448"/>
    </source>
</evidence>
<evidence type="ECO:0000259" key="11">
    <source>
        <dbReference type="PROSITE" id="PS50893"/>
    </source>
</evidence>
<dbReference type="AlphaFoldDB" id="A0A084UDH4"/>
<dbReference type="GO" id="GO:0015421">
    <property type="term" value="F:ABC-type oligopeptide transporter activity"/>
    <property type="evidence" value="ECO:0007669"/>
    <property type="project" value="TreeGrafter"/>
</dbReference>
<reference evidence="14 15" key="1">
    <citation type="submission" date="2014-05" db="EMBL/GenBank/DDBJ databases">
        <title>Draft Genome Sequence of Nitratireductor basaltis Strain UMTGB225, A Marine Bacterium Isolated from Green Barrel Tunicate.</title>
        <authorList>
            <person name="Gan H.Y."/>
        </authorList>
    </citation>
    <scope>NUCLEOTIDE SEQUENCE [LARGE SCALE GENOMIC DNA]</scope>
    <source>
        <strain evidence="14 15">UMTGB225</strain>
    </source>
</reference>
<dbReference type="STRING" id="472175.EL18_02052"/>
<evidence type="ECO:0000256" key="7">
    <source>
        <dbReference type="ARBA" id="ARBA00022840"/>
    </source>
</evidence>
<dbReference type="Pfam" id="PF00664">
    <property type="entry name" value="ABC_membrane"/>
    <property type="match status" value="1"/>
</dbReference>
<accession>A0A084UDH4</accession>
<dbReference type="PROSITE" id="PS50990">
    <property type="entry name" value="PEPTIDASE_C39"/>
    <property type="match status" value="1"/>
</dbReference>
<keyword evidence="2" id="KW-0813">Transport</keyword>
<dbReference type="NCBIfam" id="TIGR03375">
    <property type="entry name" value="type_I_sec_LssB"/>
    <property type="match status" value="1"/>
</dbReference>
<evidence type="ECO:0000256" key="9">
    <source>
        <dbReference type="ARBA" id="ARBA00023136"/>
    </source>
</evidence>